<dbReference type="AlphaFoldDB" id="A0AA94HPG3"/>
<feature type="compositionally biased region" description="Low complexity" evidence="1">
    <location>
        <begin position="1"/>
        <end position="13"/>
    </location>
</feature>
<protein>
    <submittedName>
        <fullName evidence="3">Uncharacterized protein</fullName>
    </submittedName>
</protein>
<comment type="caution">
    <text evidence="3">The sequence shown here is derived from an EMBL/GenBank/DDBJ whole genome shotgun (WGS) entry which is preliminary data.</text>
</comment>
<evidence type="ECO:0000256" key="2">
    <source>
        <dbReference type="SAM" id="Phobius"/>
    </source>
</evidence>
<dbReference type="EMBL" id="FOZN01000004">
    <property type="protein sequence ID" value="SFS18514.1"/>
    <property type="molecule type" value="Genomic_DNA"/>
</dbReference>
<proteinExistence type="predicted"/>
<sequence>MRDEASAPPRTAAAGGGGARHPHPAAAMLTGAVVGVSSALVLIAGLLLSGMVGTALRRMPRAGGR</sequence>
<organism evidence="3 4">
    <name type="scientific">Agrococcus baldri</name>
    <dbReference type="NCBI Taxonomy" id="153730"/>
    <lineage>
        <taxon>Bacteria</taxon>
        <taxon>Bacillati</taxon>
        <taxon>Actinomycetota</taxon>
        <taxon>Actinomycetes</taxon>
        <taxon>Micrococcales</taxon>
        <taxon>Microbacteriaceae</taxon>
        <taxon>Agrococcus</taxon>
    </lineage>
</organism>
<evidence type="ECO:0000313" key="3">
    <source>
        <dbReference type="EMBL" id="SFS18514.1"/>
    </source>
</evidence>
<keyword evidence="2" id="KW-1133">Transmembrane helix</keyword>
<keyword evidence="2" id="KW-0472">Membrane</keyword>
<evidence type="ECO:0000313" key="4">
    <source>
        <dbReference type="Proteomes" id="UP000198506"/>
    </source>
</evidence>
<evidence type="ECO:0000256" key="1">
    <source>
        <dbReference type="SAM" id="MobiDB-lite"/>
    </source>
</evidence>
<keyword evidence="2" id="KW-0812">Transmembrane</keyword>
<keyword evidence="4" id="KW-1185">Reference proteome</keyword>
<reference evidence="3 4" key="1">
    <citation type="submission" date="2016-10" db="EMBL/GenBank/DDBJ databases">
        <authorList>
            <person name="Varghese N."/>
            <person name="Submissions S."/>
        </authorList>
    </citation>
    <scope>NUCLEOTIDE SEQUENCE [LARGE SCALE GENOMIC DNA]</scope>
    <source>
        <strain evidence="3 4">IAM 15147</strain>
    </source>
</reference>
<dbReference type="Proteomes" id="UP000198506">
    <property type="component" value="Unassembled WGS sequence"/>
</dbReference>
<accession>A0AA94HPG3</accession>
<feature type="transmembrane region" description="Helical" evidence="2">
    <location>
        <begin position="32"/>
        <end position="56"/>
    </location>
</feature>
<dbReference type="RefSeq" id="WP_092919519.1">
    <property type="nucleotide sequence ID" value="NZ_FOZN01000004.1"/>
</dbReference>
<gene>
    <name evidence="3" type="ORF">SAMN04487783_2664</name>
</gene>
<feature type="region of interest" description="Disordered" evidence="1">
    <location>
        <begin position="1"/>
        <end position="24"/>
    </location>
</feature>
<name>A0AA94HPG3_9MICO</name>